<evidence type="ECO:0000256" key="2">
    <source>
        <dbReference type="ARBA" id="ARBA00022694"/>
    </source>
</evidence>
<dbReference type="PANTHER" id="PTHR13326">
    <property type="entry name" value="TRNA PSEUDOURIDINE SYNTHASE D"/>
    <property type="match status" value="1"/>
</dbReference>
<feature type="region of interest" description="Disordered" evidence="4">
    <location>
        <begin position="430"/>
        <end position="459"/>
    </location>
</feature>
<dbReference type="GO" id="GO:0008033">
    <property type="term" value="P:tRNA processing"/>
    <property type="evidence" value="ECO:0007669"/>
    <property type="project" value="UniProtKB-KW"/>
</dbReference>
<reference evidence="6 7" key="1">
    <citation type="submission" date="2024-09" db="EMBL/GenBank/DDBJ databases">
        <title>Chromosome-scale assembly of Riccia sorocarpa.</title>
        <authorList>
            <person name="Paukszto L."/>
        </authorList>
    </citation>
    <scope>NUCLEOTIDE SEQUENCE [LARGE SCALE GENOMIC DNA]</scope>
    <source>
        <strain evidence="6">LP-2024</strain>
        <tissue evidence="6">Aerial parts of the thallus</tissue>
    </source>
</reference>
<dbReference type="InterPro" id="IPR042214">
    <property type="entry name" value="TruD_catalytic"/>
</dbReference>
<dbReference type="PANTHER" id="PTHR13326:SF21">
    <property type="entry name" value="PSEUDOURIDYLATE SYNTHASE PUS7L"/>
    <property type="match status" value="1"/>
</dbReference>
<feature type="compositionally biased region" description="Basic and acidic residues" evidence="4">
    <location>
        <begin position="53"/>
        <end position="68"/>
    </location>
</feature>
<evidence type="ECO:0000256" key="1">
    <source>
        <dbReference type="ARBA" id="ARBA00007953"/>
    </source>
</evidence>
<evidence type="ECO:0000313" key="6">
    <source>
        <dbReference type="EMBL" id="KAL3684862.1"/>
    </source>
</evidence>
<proteinExistence type="inferred from homology"/>
<evidence type="ECO:0000256" key="4">
    <source>
        <dbReference type="SAM" id="MobiDB-lite"/>
    </source>
</evidence>
<evidence type="ECO:0000259" key="5">
    <source>
        <dbReference type="PROSITE" id="PS50984"/>
    </source>
</evidence>
<evidence type="ECO:0000256" key="3">
    <source>
        <dbReference type="ARBA" id="ARBA00023235"/>
    </source>
</evidence>
<dbReference type="InterPro" id="IPR011760">
    <property type="entry name" value="PsdUridine_synth_TruD_insert"/>
</dbReference>
<comment type="caution">
    <text evidence="6">The sequence shown here is derived from an EMBL/GenBank/DDBJ whole genome shotgun (WGS) entry which is preliminary data.</text>
</comment>
<dbReference type="AlphaFoldDB" id="A0ABD3H350"/>
<dbReference type="InterPro" id="IPR020103">
    <property type="entry name" value="PsdUridine_synth_cat_dom_sf"/>
</dbReference>
<evidence type="ECO:0000313" key="7">
    <source>
        <dbReference type="Proteomes" id="UP001633002"/>
    </source>
</evidence>
<feature type="region of interest" description="Disordered" evidence="4">
    <location>
        <begin position="159"/>
        <end position="198"/>
    </location>
</feature>
<dbReference type="InterPro" id="IPR020119">
    <property type="entry name" value="PsdUridine_synth_TruD_CS"/>
</dbReference>
<feature type="domain" description="TRUD" evidence="5">
    <location>
        <begin position="325"/>
        <end position="507"/>
    </location>
</feature>
<feature type="compositionally biased region" description="Basic and acidic residues" evidence="4">
    <location>
        <begin position="159"/>
        <end position="181"/>
    </location>
</feature>
<feature type="region of interest" description="Disordered" evidence="4">
    <location>
        <begin position="45"/>
        <end position="77"/>
    </location>
</feature>
<dbReference type="EMBL" id="JBJQOH010000006">
    <property type="protein sequence ID" value="KAL3684862.1"/>
    <property type="molecule type" value="Genomic_DNA"/>
</dbReference>
<dbReference type="GO" id="GO:0001522">
    <property type="term" value="P:pseudouridine synthesis"/>
    <property type="evidence" value="ECO:0007669"/>
    <property type="project" value="UniProtKB-ARBA"/>
</dbReference>
<name>A0ABD3H350_9MARC</name>
<organism evidence="6 7">
    <name type="scientific">Riccia sorocarpa</name>
    <dbReference type="NCBI Taxonomy" id="122646"/>
    <lineage>
        <taxon>Eukaryota</taxon>
        <taxon>Viridiplantae</taxon>
        <taxon>Streptophyta</taxon>
        <taxon>Embryophyta</taxon>
        <taxon>Marchantiophyta</taxon>
        <taxon>Marchantiopsida</taxon>
        <taxon>Marchantiidae</taxon>
        <taxon>Marchantiales</taxon>
        <taxon>Ricciaceae</taxon>
        <taxon>Riccia</taxon>
    </lineage>
</organism>
<dbReference type="CDD" id="cd02576">
    <property type="entry name" value="PseudoU_synth_ScPUS7"/>
    <property type="match status" value="1"/>
</dbReference>
<comment type="similarity">
    <text evidence="1">Belongs to the pseudouridine synthase TruD family.</text>
</comment>
<keyword evidence="2" id="KW-0819">tRNA processing</keyword>
<dbReference type="SUPFAM" id="SSF55120">
    <property type="entry name" value="Pseudouridine synthase"/>
    <property type="match status" value="1"/>
</dbReference>
<dbReference type="GO" id="GO:0009982">
    <property type="term" value="F:pseudouridine synthase activity"/>
    <property type="evidence" value="ECO:0007669"/>
    <property type="project" value="UniProtKB-ARBA"/>
</dbReference>
<keyword evidence="3" id="KW-0413">Isomerase</keyword>
<dbReference type="PROSITE" id="PS50984">
    <property type="entry name" value="TRUD"/>
    <property type="match status" value="1"/>
</dbReference>
<gene>
    <name evidence="6" type="ORF">R1sor_002884</name>
</gene>
<dbReference type="InterPro" id="IPR001656">
    <property type="entry name" value="PsdUridine_synth_TruD"/>
</dbReference>
<dbReference type="Proteomes" id="UP001633002">
    <property type="component" value="Unassembled WGS sequence"/>
</dbReference>
<keyword evidence="7" id="KW-1185">Reference proteome</keyword>
<protein>
    <recommendedName>
        <fullName evidence="5">TRUD domain-containing protein</fullName>
    </recommendedName>
</protein>
<accession>A0ABD3H350</accession>
<dbReference type="Gene3D" id="3.30.2350.20">
    <property type="entry name" value="TruD, catalytic domain"/>
    <property type="match status" value="1"/>
</dbReference>
<dbReference type="PROSITE" id="PS01268">
    <property type="entry name" value="UPF0024"/>
    <property type="match status" value="1"/>
</dbReference>
<sequence length="636" mass="70946">MEEEDVGILCYMNSIPGFRGTLKQRYSDFVVNEIDISGRVVHLTSLTPTPEKPSVEDSLSDRKGKESEVNQGSEVAAEKPVLEDAGHVEAFRALVEEEDANKLKELLAKIAEKKELQNLSPILLSPDSDKAHRAANTVEGPGFATEKCVRIRYFAKGGGDDSRRNRGKGNKRDGDWKESQAKRQKKGQFDSTPFDSRGRDDWSKPKFLKYILVFHLFKENKNTQDAVMILGRMLGIQPKSFSFAGTKDKRAITTQQVTVYKQPAVKVAALNKRLMGMRVGDFSYVDKSLGLGELSGNRFTITLRNVVAESDTIITEAAESLKERGFVNYYGLQMPDIEAARKYYAKTHDIDGALKRFPRQMGSERALLSGLKKNPENPLMAFGCIPRTMRLMFVHSYQSYIWNHAVSHRLKTYGVDKVVKGDLVYTEDGEEVANNESVPSSLKSEEADNTTEAGEGEDVEIPDETVDLGSEAVSKVKDSVDLKSCSHKVKDYSILHLSGGYRRVVQKPKDFDWQIIKYDDVTDSLIESDLDLLTKGSDASDEKQSSNVEEGAFKALQLRFSLQTSSYATMAIRELLKTSTSVSHQLKIQVVAIVIASQLTNSGLVISDVSPLNLNKKMMNDLQVAFHKTLNEEPVK</sequence>
<dbReference type="Pfam" id="PF01142">
    <property type="entry name" value="TruD"/>
    <property type="match status" value="2"/>
</dbReference>
<dbReference type="PIRSF" id="PIRSF037016">
    <property type="entry name" value="Pseudouridin_synth_euk_prd"/>
    <property type="match status" value="1"/>
</dbReference>